<evidence type="ECO:0000313" key="2">
    <source>
        <dbReference type="EMBL" id="TDQ84326.1"/>
    </source>
</evidence>
<gene>
    <name evidence="2" type="ORF">A8950_0876</name>
</gene>
<keyword evidence="1" id="KW-0812">Transmembrane</keyword>
<keyword evidence="3" id="KW-1185">Reference proteome</keyword>
<protein>
    <submittedName>
        <fullName evidence="2">Uncharacterized protein</fullName>
    </submittedName>
</protein>
<keyword evidence="1" id="KW-0472">Membrane</keyword>
<proteinExistence type="predicted"/>
<sequence>MASRKVHSFYIAVGFVALICAGSAALAAWRSVQDLPQHVQLASAGSAQLVALYTFDGMRIVRR</sequence>
<accession>A0A4R6WS37</accession>
<reference evidence="2 3" key="1">
    <citation type="submission" date="2019-03" db="EMBL/GenBank/DDBJ databases">
        <title>Genomic Encyclopedia of Type Strains, Phase III (KMG-III): the genomes of soil and plant-associated and newly described type strains.</title>
        <authorList>
            <person name="Whitman W."/>
        </authorList>
    </citation>
    <scope>NUCLEOTIDE SEQUENCE [LARGE SCALE GENOMIC DNA]</scope>
    <source>
        <strain evidence="2 3">CGMCC 1.7660</strain>
    </source>
</reference>
<comment type="caution">
    <text evidence="2">The sequence shown here is derived from an EMBL/GenBank/DDBJ whole genome shotgun (WGS) entry which is preliminary data.</text>
</comment>
<keyword evidence="1" id="KW-1133">Transmembrane helix</keyword>
<evidence type="ECO:0000313" key="3">
    <source>
        <dbReference type="Proteomes" id="UP000295783"/>
    </source>
</evidence>
<organism evidence="2 3">
    <name type="scientific">Dongia mobilis</name>
    <dbReference type="NCBI Taxonomy" id="578943"/>
    <lineage>
        <taxon>Bacteria</taxon>
        <taxon>Pseudomonadati</taxon>
        <taxon>Pseudomonadota</taxon>
        <taxon>Alphaproteobacteria</taxon>
        <taxon>Rhodospirillales</taxon>
        <taxon>Dongiaceae</taxon>
        <taxon>Dongia</taxon>
    </lineage>
</organism>
<evidence type="ECO:0000256" key="1">
    <source>
        <dbReference type="SAM" id="Phobius"/>
    </source>
</evidence>
<name>A0A4R6WS37_9PROT</name>
<dbReference type="EMBL" id="SNYW01000006">
    <property type="protein sequence ID" value="TDQ84326.1"/>
    <property type="molecule type" value="Genomic_DNA"/>
</dbReference>
<feature type="transmembrane region" description="Helical" evidence="1">
    <location>
        <begin position="37"/>
        <end position="55"/>
    </location>
</feature>
<dbReference type="RefSeq" id="WP_133612359.1">
    <property type="nucleotide sequence ID" value="NZ_SNYW01000006.1"/>
</dbReference>
<dbReference type="Proteomes" id="UP000295783">
    <property type="component" value="Unassembled WGS sequence"/>
</dbReference>
<dbReference type="AlphaFoldDB" id="A0A4R6WS37"/>